<dbReference type="AlphaFoldDB" id="A0AAF0PU80"/>
<organism evidence="1 2">
    <name type="scientific">Solanum verrucosum</name>
    <dbReference type="NCBI Taxonomy" id="315347"/>
    <lineage>
        <taxon>Eukaryota</taxon>
        <taxon>Viridiplantae</taxon>
        <taxon>Streptophyta</taxon>
        <taxon>Embryophyta</taxon>
        <taxon>Tracheophyta</taxon>
        <taxon>Spermatophyta</taxon>
        <taxon>Magnoliopsida</taxon>
        <taxon>eudicotyledons</taxon>
        <taxon>Gunneridae</taxon>
        <taxon>Pentapetalae</taxon>
        <taxon>asterids</taxon>
        <taxon>lamiids</taxon>
        <taxon>Solanales</taxon>
        <taxon>Solanaceae</taxon>
        <taxon>Solanoideae</taxon>
        <taxon>Solaneae</taxon>
        <taxon>Solanum</taxon>
    </lineage>
</organism>
<evidence type="ECO:0000313" key="1">
    <source>
        <dbReference type="EMBL" id="WMV08816.1"/>
    </source>
</evidence>
<sequence length="30" mass="3554">MLGLQLRRSFQRFCSFLHLNVHAFTKTSNT</sequence>
<protein>
    <submittedName>
        <fullName evidence="1">Uncharacterized protein</fullName>
    </submittedName>
</protein>
<dbReference type="Proteomes" id="UP001234989">
    <property type="component" value="Chromosome 1"/>
</dbReference>
<dbReference type="EMBL" id="CP133612">
    <property type="protein sequence ID" value="WMV08816.1"/>
    <property type="molecule type" value="Genomic_DNA"/>
</dbReference>
<reference evidence="1" key="1">
    <citation type="submission" date="2023-08" db="EMBL/GenBank/DDBJ databases">
        <title>A de novo genome assembly of Solanum verrucosum Schlechtendal, a Mexican diploid species geographically isolated from the other diploid A-genome species in potato relatives.</title>
        <authorList>
            <person name="Hosaka K."/>
        </authorList>
    </citation>
    <scope>NUCLEOTIDE SEQUENCE</scope>
    <source>
        <tissue evidence="1">Young leaves</tissue>
    </source>
</reference>
<accession>A0AAF0PU80</accession>
<keyword evidence="2" id="KW-1185">Reference proteome</keyword>
<gene>
    <name evidence="1" type="ORF">MTR67_002201</name>
</gene>
<evidence type="ECO:0000313" key="2">
    <source>
        <dbReference type="Proteomes" id="UP001234989"/>
    </source>
</evidence>
<proteinExistence type="predicted"/>
<name>A0AAF0PU80_SOLVR</name>